<feature type="region of interest" description="Disordered" evidence="1">
    <location>
        <begin position="314"/>
        <end position="343"/>
    </location>
</feature>
<reference evidence="3 4" key="1">
    <citation type="journal article" date="2020" name="ISME J.">
        <title>Uncovering the hidden diversity of litter-decomposition mechanisms in mushroom-forming fungi.</title>
        <authorList>
            <person name="Floudas D."/>
            <person name="Bentzer J."/>
            <person name="Ahren D."/>
            <person name="Johansson T."/>
            <person name="Persson P."/>
            <person name="Tunlid A."/>
        </authorList>
    </citation>
    <scope>NUCLEOTIDE SEQUENCE [LARGE SCALE GENOMIC DNA]</scope>
    <source>
        <strain evidence="3 4">CBS 291.85</strain>
    </source>
</reference>
<evidence type="ECO:0000256" key="2">
    <source>
        <dbReference type="SAM" id="Phobius"/>
    </source>
</evidence>
<dbReference type="AlphaFoldDB" id="A0A8H5GKB3"/>
<gene>
    <name evidence="3" type="ORF">D9758_008937</name>
</gene>
<protein>
    <submittedName>
        <fullName evidence="3">Uncharacterized protein</fullName>
    </submittedName>
</protein>
<evidence type="ECO:0000313" key="3">
    <source>
        <dbReference type="EMBL" id="KAF5366583.1"/>
    </source>
</evidence>
<comment type="caution">
    <text evidence="3">The sequence shown here is derived from an EMBL/GenBank/DDBJ whole genome shotgun (WGS) entry which is preliminary data.</text>
</comment>
<evidence type="ECO:0000313" key="4">
    <source>
        <dbReference type="Proteomes" id="UP000559256"/>
    </source>
</evidence>
<feature type="transmembrane region" description="Helical" evidence="2">
    <location>
        <begin position="130"/>
        <end position="152"/>
    </location>
</feature>
<accession>A0A8H5GKB3</accession>
<keyword evidence="2" id="KW-0472">Membrane</keyword>
<proteinExistence type="predicted"/>
<keyword evidence="4" id="KW-1185">Reference proteome</keyword>
<feature type="transmembrane region" description="Helical" evidence="2">
    <location>
        <begin position="172"/>
        <end position="194"/>
    </location>
</feature>
<feature type="transmembrane region" description="Helical" evidence="2">
    <location>
        <begin position="244"/>
        <end position="267"/>
    </location>
</feature>
<keyword evidence="2" id="KW-1133">Transmembrane helix</keyword>
<dbReference type="Proteomes" id="UP000559256">
    <property type="component" value="Unassembled WGS sequence"/>
</dbReference>
<name>A0A8H5GKB3_9AGAR</name>
<organism evidence="3 4">
    <name type="scientific">Tetrapyrgos nigripes</name>
    <dbReference type="NCBI Taxonomy" id="182062"/>
    <lineage>
        <taxon>Eukaryota</taxon>
        <taxon>Fungi</taxon>
        <taxon>Dikarya</taxon>
        <taxon>Basidiomycota</taxon>
        <taxon>Agaricomycotina</taxon>
        <taxon>Agaricomycetes</taxon>
        <taxon>Agaricomycetidae</taxon>
        <taxon>Agaricales</taxon>
        <taxon>Marasmiineae</taxon>
        <taxon>Marasmiaceae</taxon>
        <taxon>Tetrapyrgos</taxon>
    </lineage>
</organism>
<dbReference type="EMBL" id="JAACJM010000022">
    <property type="protein sequence ID" value="KAF5366583.1"/>
    <property type="molecule type" value="Genomic_DNA"/>
</dbReference>
<feature type="transmembrane region" description="Helical" evidence="2">
    <location>
        <begin position="20"/>
        <end position="38"/>
    </location>
</feature>
<dbReference type="OrthoDB" id="3354175at2759"/>
<feature type="transmembrane region" description="Helical" evidence="2">
    <location>
        <begin position="50"/>
        <end position="79"/>
    </location>
</feature>
<evidence type="ECO:0000256" key="1">
    <source>
        <dbReference type="SAM" id="MobiDB-lite"/>
    </source>
</evidence>
<feature type="transmembrane region" description="Helical" evidence="2">
    <location>
        <begin position="215"/>
        <end position="238"/>
    </location>
</feature>
<keyword evidence="2" id="KW-0812">Transmembrane</keyword>
<feature type="transmembrane region" description="Helical" evidence="2">
    <location>
        <begin position="99"/>
        <end position="118"/>
    </location>
</feature>
<sequence>MKQLPLDTAIFASLWVETFLNGLFTVLFSICVWVLLYSKRRARKQVNKPLLIAAIVTYTLSTGHVITDFVRGVVAFINYKDNAEGALGYLAQLWTWSNVFREAIYVTNNVVADSLVVYRCYVVWGNSIKIIIVPVIMLLGSTICGYAAVYGFSTVTPGEDVFVSAIADWGTALFSISLSTNITVTSLIAGRIWWVSRQTSQVLGAKHSRKYSQALEIVIESGAIFAVTQLILLVLYVLRHNAQYIVFDSMAQIMGIVPTLIIVRIGLGMSAEAHTNYGTTLNKISFSSAEARRPHPVRVNKTVEITDDQREVDLDEFETRTSGTKVGQDYYMPKRGQQSLSEV</sequence>